<evidence type="ECO:0000313" key="3">
    <source>
        <dbReference type="Proteomes" id="UP000323067"/>
    </source>
</evidence>
<gene>
    <name evidence="2" type="ORF">A9K55_002596</name>
</gene>
<dbReference type="Proteomes" id="UP000323067">
    <property type="component" value="Chromosome iv"/>
</dbReference>
<dbReference type="Pfam" id="PF01636">
    <property type="entry name" value="APH"/>
    <property type="match status" value="1"/>
</dbReference>
<keyword evidence="2" id="KW-0808">Transferase</keyword>
<proteinExistence type="predicted"/>
<dbReference type="SUPFAM" id="SSF56112">
    <property type="entry name" value="Protein kinase-like (PK-like)"/>
    <property type="match status" value="1"/>
</dbReference>
<dbReference type="PANTHER" id="PTHR21310:SF59">
    <property type="entry name" value="AMINOGLYCOSIDE PHOSPHOTRANSFERASE DOMAIN-CONTAINING PROTEIN"/>
    <property type="match status" value="1"/>
</dbReference>
<dbReference type="EMBL" id="CP023322">
    <property type="protein sequence ID" value="ATY59395.1"/>
    <property type="molecule type" value="Genomic_DNA"/>
</dbReference>
<organism evidence="2 3">
    <name type="scientific">Cordyceps militaris</name>
    <name type="common">Caterpillar fungus</name>
    <name type="synonym">Clavaria militaris</name>
    <dbReference type="NCBI Taxonomy" id="73501"/>
    <lineage>
        <taxon>Eukaryota</taxon>
        <taxon>Fungi</taxon>
        <taxon>Dikarya</taxon>
        <taxon>Ascomycota</taxon>
        <taxon>Pezizomycotina</taxon>
        <taxon>Sordariomycetes</taxon>
        <taxon>Hypocreomycetidae</taxon>
        <taxon>Hypocreales</taxon>
        <taxon>Cordycipitaceae</taxon>
        <taxon>Cordyceps</taxon>
    </lineage>
</organism>
<dbReference type="VEuPathDB" id="FungiDB:A9K55_002596"/>
<evidence type="ECO:0000313" key="2">
    <source>
        <dbReference type="EMBL" id="ATY59395.1"/>
    </source>
</evidence>
<dbReference type="InterPro" id="IPR011009">
    <property type="entry name" value="Kinase-like_dom_sf"/>
</dbReference>
<dbReference type="OrthoDB" id="5598852at2759"/>
<reference evidence="2 3" key="1">
    <citation type="journal article" date="2017" name="BMC Genomics">
        <title>Chromosome level assembly and secondary metabolite potential of the parasitic fungus Cordyceps militaris.</title>
        <authorList>
            <person name="Kramer G.J."/>
            <person name="Nodwell J.R."/>
        </authorList>
    </citation>
    <scope>NUCLEOTIDE SEQUENCE [LARGE SCALE GENOMIC DNA]</scope>
    <source>
        <strain evidence="2 3">ATCC 34164</strain>
    </source>
</reference>
<dbReference type="GO" id="GO:0016740">
    <property type="term" value="F:transferase activity"/>
    <property type="evidence" value="ECO:0007669"/>
    <property type="project" value="UniProtKB-KW"/>
</dbReference>
<accession>A0A2H4S8G1</accession>
<dbReference type="AlphaFoldDB" id="A0A2H4S8G1"/>
<dbReference type="VEuPathDB" id="FungiDB:CCM_05225"/>
<dbReference type="InterPro" id="IPR051678">
    <property type="entry name" value="AGP_Transferase"/>
</dbReference>
<dbReference type="PANTHER" id="PTHR21310">
    <property type="entry name" value="AMINOGLYCOSIDE PHOSPHOTRANSFERASE-RELATED-RELATED"/>
    <property type="match status" value="1"/>
</dbReference>
<dbReference type="Gene3D" id="3.90.1200.10">
    <property type="match status" value="1"/>
</dbReference>
<feature type="domain" description="Aminoglycoside phosphotransferase" evidence="1">
    <location>
        <begin position="167"/>
        <end position="316"/>
    </location>
</feature>
<protein>
    <submittedName>
        <fullName evidence="2">Aminoglycoside phosphotransferase</fullName>
    </submittedName>
</protein>
<sequence length="423" mass="46711">MPELRKALSRPAVDASLHHPTVERGQGSWLCPLSSGSAASNETCVQHPARLPPNRPCQSIFSLSVIPHRKMAEYSADDEIATFFKKTTTTRSQCETKARQLTGSNKIEPVAIQGACSYTVYAGDRLEYVVQCRLSSLALKTELSDLATAVYGSFVPTVSLHGELGHGQDQESGKEPLLVYLMTRMPGITQLDFILSHDVAQSSPEFFPSRQNFFADVASFLARSWLTPQNVSSEYRDKLKASYLSDLHALEEGLPERFKPAIQTCLRSLDDIMALPMVLLHKDFGSSNVLVEKDSCHLTGVIDWAEAAIGPFGTNLHSIQSFAGSMHLRNGWTRFPDYEAFEQRFWSTLGTKVGGLSEETVISIKKARILGLLLSHGFTSRLANEAAPTPLKDDDHGRYHTMYLDGYLVNPSTKMDGLSDAHD</sequence>
<evidence type="ECO:0000259" key="1">
    <source>
        <dbReference type="Pfam" id="PF01636"/>
    </source>
</evidence>
<dbReference type="InterPro" id="IPR002575">
    <property type="entry name" value="Aminoglycoside_PTrfase"/>
</dbReference>
<name>A0A2H4S8G1_CORMI</name>